<dbReference type="KEGG" id="osu:NT6N_40130"/>
<feature type="chain" id="PRO_5044017724" description="Phosphodiester glycosidase domain-containing protein" evidence="2">
    <location>
        <begin position="25"/>
        <end position="300"/>
    </location>
</feature>
<evidence type="ECO:0000313" key="4">
    <source>
        <dbReference type="EMBL" id="BDS08973.1"/>
    </source>
</evidence>
<evidence type="ECO:0000256" key="1">
    <source>
        <dbReference type="SAM" id="MobiDB-lite"/>
    </source>
</evidence>
<keyword evidence="2" id="KW-0732">Signal</keyword>
<sequence length="300" mass="32345">MLRLFALCALLLSASCSPNPPVVSSPLTPTPGESTHVVAAAPIPPSSSQPSPTDALKTPETPERHNPQPIVNQKILPLAYHRSERNSVILSMVHFDGRKHQLRVADQQNGPGSRWMTAKDAAATYGGLAAINGGFFTPEGKPLGLLVETGSRRGHLNKSSLGAGVFISTHDRAVIVRRETYQKTANSWNTQNLLQTGPMLVENSRIVSGLSKDKPRPRSFIAWDGNHHWAIGHTTASSLDQLARALANQSTAGFKVRTAVNLDGGRSSDLWVGGNVRGGGKSHRGFLNKPVRNYLILINR</sequence>
<dbReference type="AlphaFoldDB" id="A0AAT9FST2"/>
<dbReference type="PANTHER" id="PTHR40446">
    <property type="entry name" value="N-ACETYLGLUCOSAMINE-1-PHOSPHODIESTER ALPHA-N-ACETYLGLUCOSAMINIDASE"/>
    <property type="match status" value="1"/>
</dbReference>
<gene>
    <name evidence="4" type="ORF">NT6N_40130</name>
</gene>
<evidence type="ECO:0000256" key="2">
    <source>
        <dbReference type="SAM" id="SignalP"/>
    </source>
</evidence>
<reference evidence="4" key="1">
    <citation type="submission" date="2024-07" db="EMBL/GenBank/DDBJ databases">
        <title>Complete genome sequence of Verrucomicrobiaceae bacterium NT6N.</title>
        <authorList>
            <person name="Huang C."/>
            <person name="Takami H."/>
            <person name="Hamasaki K."/>
        </authorList>
    </citation>
    <scope>NUCLEOTIDE SEQUENCE</scope>
    <source>
        <strain evidence="4">NT6N</strain>
    </source>
</reference>
<dbReference type="Pfam" id="PF09992">
    <property type="entry name" value="NAGPA"/>
    <property type="match status" value="1"/>
</dbReference>
<feature type="domain" description="Phosphodiester glycosidase" evidence="3">
    <location>
        <begin position="128"/>
        <end position="296"/>
    </location>
</feature>
<feature type="region of interest" description="Disordered" evidence="1">
    <location>
        <begin position="40"/>
        <end position="68"/>
    </location>
</feature>
<protein>
    <recommendedName>
        <fullName evidence="3">Phosphodiester glycosidase domain-containing protein</fullName>
    </recommendedName>
</protein>
<dbReference type="EMBL" id="AP026866">
    <property type="protein sequence ID" value="BDS08973.1"/>
    <property type="molecule type" value="Genomic_DNA"/>
</dbReference>
<dbReference type="PROSITE" id="PS51257">
    <property type="entry name" value="PROKAR_LIPOPROTEIN"/>
    <property type="match status" value="1"/>
</dbReference>
<evidence type="ECO:0000259" key="3">
    <source>
        <dbReference type="Pfam" id="PF09992"/>
    </source>
</evidence>
<organism evidence="4">
    <name type="scientific">Oceaniferula spumae</name>
    <dbReference type="NCBI Taxonomy" id="2979115"/>
    <lineage>
        <taxon>Bacteria</taxon>
        <taxon>Pseudomonadati</taxon>
        <taxon>Verrucomicrobiota</taxon>
        <taxon>Verrucomicrobiia</taxon>
        <taxon>Verrucomicrobiales</taxon>
        <taxon>Verrucomicrobiaceae</taxon>
        <taxon>Oceaniferula</taxon>
    </lineage>
</organism>
<dbReference type="InterPro" id="IPR018711">
    <property type="entry name" value="NAGPA"/>
</dbReference>
<proteinExistence type="predicted"/>
<name>A0AAT9FST2_9BACT</name>
<dbReference type="PANTHER" id="PTHR40446:SF2">
    <property type="entry name" value="N-ACETYLGLUCOSAMINE-1-PHOSPHODIESTER ALPHA-N-ACETYLGLUCOSAMINIDASE"/>
    <property type="match status" value="1"/>
</dbReference>
<accession>A0AAT9FST2</accession>
<feature type="signal peptide" evidence="2">
    <location>
        <begin position="1"/>
        <end position="24"/>
    </location>
</feature>